<name>A0AA41HG93_9BURK</name>
<accession>A0AA41HG93</accession>
<gene>
    <name evidence="2" type="ORF">KVP70_26650</name>
    <name evidence="3" type="ORF">L1274_002931</name>
</gene>
<comment type="similarity">
    <text evidence="1">Belongs to the ApbE family.</text>
</comment>
<keyword evidence="5" id="KW-1185">Reference proteome</keyword>
<evidence type="ECO:0000313" key="3">
    <source>
        <dbReference type="EMBL" id="MCP2009218.1"/>
    </source>
</evidence>
<keyword evidence="1 2" id="KW-0808">Transferase</keyword>
<evidence type="ECO:0000256" key="1">
    <source>
        <dbReference type="PIRNR" id="PIRNR006268"/>
    </source>
</evidence>
<dbReference type="PANTHER" id="PTHR30040">
    <property type="entry name" value="THIAMINE BIOSYNTHESIS LIPOPROTEIN APBE"/>
    <property type="match status" value="1"/>
</dbReference>
<dbReference type="Proteomes" id="UP001162889">
    <property type="component" value="Unassembled WGS sequence"/>
</dbReference>
<evidence type="ECO:0000313" key="5">
    <source>
        <dbReference type="Proteomes" id="UP001162889"/>
    </source>
</evidence>
<protein>
    <recommendedName>
        <fullName evidence="1">FAD:protein FMN transferase</fullName>
        <ecNumber evidence="1">2.7.1.180</ecNumber>
    </recommendedName>
    <alternativeName>
        <fullName evidence="1">Flavin transferase</fullName>
    </alternativeName>
</protein>
<keyword evidence="3" id="KW-0449">Lipoprotein</keyword>
<organism evidence="2 4">
    <name type="scientific">Duganella violaceipulchra</name>
    <dbReference type="NCBI Taxonomy" id="2849652"/>
    <lineage>
        <taxon>Bacteria</taxon>
        <taxon>Pseudomonadati</taxon>
        <taxon>Pseudomonadota</taxon>
        <taxon>Betaproteobacteria</taxon>
        <taxon>Burkholderiales</taxon>
        <taxon>Oxalobacteraceae</taxon>
        <taxon>Telluria group</taxon>
        <taxon>Duganella</taxon>
    </lineage>
</organism>
<dbReference type="RefSeq" id="WP_217945436.1">
    <property type="nucleotide sequence ID" value="NZ_JAHTGR010000018.1"/>
</dbReference>
<sequence>MLTPLDASQLRRRRLMLAVPLVACGLVVAPVQVQPGIHQASRNLMGTRLDLTLQGGDGRRLNEAADAAFAEMTRLADMMSRYRQDSVLNAINLAAGVQPVQVPPELMRVLEMAQQAAQASGGAFDATVGTLKDWNFDADHPGLPTAAQLAAQLPLVGSKGLRLDRRRGTAYLRERGMRLDLGGIAKLPILQAGLERLHAHGVRNAMLNGGGDVLVSGKLDGRPWRVGLRDPRRPDQLLGAVELTRGFVAASGDYERYFMYQGKRLHHILDPHTGYPSQGPHGLALVGDDLAAINGLGAAIMVAGAAAGQRRLAKLPGVDAFMVDADRRLWLSDGMRTRLRQA</sequence>
<dbReference type="EC" id="2.7.1.180" evidence="1"/>
<reference evidence="3" key="2">
    <citation type="submission" date="2022-03" db="EMBL/GenBank/DDBJ databases">
        <title>Genome Encyclopedia of Bacteria and Archaea VI: Functional Genomics of Type Strains.</title>
        <authorList>
            <person name="Whitman W."/>
        </authorList>
    </citation>
    <scope>NUCLEOTIDE SEQUENCE</scope>
    <source>
        <strain evidence="3">HSC-15S17</strain>
    </source>
</reference>
<evidence type="ECO:0000313" key="2">
    <source>
        <dbReference type="EMBL" id="MBV6324512.1"/>
    </source>
</evidence>
<dbReference type="PANTHER" id="PTHR30040:SF2">
    <property type="entry name" value="FAD:PROTEIN FMN TRANSFERASE"/>
    <property type="match status" value="1"/>
</dbReference>
<dbReference type="InterPro" id="IPR024932">
    <property type="entry name" value="ApbE"/>
</dbReference>
<keyword evidence="1" id="KW-0285">Flavoprotein</keyword>
<comment type="caution">
    <text evidence="2">The sequence shown here is derived from an EMBL/GenBank/DDBJ whole genome shotgun (WGS) entry which is preliminary data.</text>
</comment>
<dbReference type="PIRSF" id="PIRSF006268">
    <property type="entry name" value="ApbE"/>
    <property type="match status" value="1"/>
</dbReference>
<reference evidence="2" key="1">
    <citation type="submission" date="2021-07" db="EMBL/GenBank/DDBJ databases">
        <title>Characterization of violacein-producing bacteria and related species.</title>
        <authorList>
            <person name="Wilson H.S."/>
            <person name="De Leon M.E."/>
        </authorList>
    </citation>
    <scope>NUCLEOTIDE SEQUENCE</scope>
    <source>
        <strain evidence="2">HSC-15S17</strain>
    </source>
</reference>
<dbReference type="EMBL" id="JALJZU010000005">
    <property type="protein sequence ID" value="MCP2009218.1"/>
    <property type="molecule type" value="Genomic_DNA"/>
</dbReference>
<proteinExistence type="inferred from homology"/>
<dbReference type="Pfam" id="PF02424">
    <property type="entry name" value="ApbE"/>
    <property type="match status" value="1"/>
</dbReference>
<comment type="catalytic activity">
    <reaction evidence="1">
        <text>L-threonyl-[protein] + FAD = FMN-L-threonyl-[protein] + AMP + H(+)</text>
        <dbReference type="Rhea" id="RHEA:36847"/>
        <dbReference type="Rhea" id="RHEA-COMP:11060"/>
        <dbReference type="Rhea" id="RHEA-COMP:11061"/>
        <dbReference type="ChEBI" id="CHEBI:15378"/>
        <dbReference type="ChEBI" id="CHEBI:30013"/>
        <dbReference type="ChEBI" id="CHEBI:57692"/>
        <dbReference type="ChEBI" id="CHEBI:74257"/>
        <dbReference type="ChEBI" id="CHEBI:456215"/>
        <dbReference type="EC" id="2.7.1.180"/>
    </reaction>
</comment>
<dbReference type="EMBL" id="JAHTGR010000018">
    <property type="protein sequence ID" value="MBV6324512.1"/>
    <property type="molecule type" value="Genomic_DNA"/>
</dbReference>
<evidence type="ECO:0000313" key="4">
    <source>
        <dbReference type="Proteomes" id="UP001155901"/>
    </source>
</evidence>
<dbReference type="AlphaFoldDB" id="A0AA41HG93"/>
<dbReference type="Proteomes" id="UP001155901">
    <property type="component" value="Unassembled WGS sequence"/>
</dbReference>
<keyword evidence="1" id="KW-0460">Magnesium</keyword>
<dbReference type="GO" id="GO:0016740">
    <property type="term" value="F:transferase activity"/>
    <property type="evidence" value="ECO:0007669"/>
    <property type="project" value="UniProtKB-KW"/>
</dbReference>
<keyword evidence="1" id="KW-0479">Metal-binding</keyword>
<keyword evidence="1" id="KW-0274">FAD</keyword>